<dbReference type="InterPro" id="IPR054300">
    <property type="entry name" value="OB_DPOA2"/>
</dbReference>
<feature type="domain" description="DNA polymerase alpha/delta/epsilon subunit B" evidence="6">
    <location>
        <begin position="221"/>
        <end position="426"/>
    </location>
</feature>
<dbReference type="InterPro" id="IPR007185">
    <property type="entry name" value="DNA_pol_a/d/e_bsu"/>
</dbReference>
<dbReference type="PIRSF" id="PIRSF018300">
    <property type="entry name" value="DNA_pol_alph_2"/>
    <property type="match status" value="1"/>
</dbReference>
<keyword evidence="4" id="KW-0235">DNA replication</keyword>
<organism evidence="9">
    <name type="scientific">Harpegnathos saltator</name>
    <name type="common">Jerdon's jumping ant</name>
    <dbReference type="NCBI Taxonomy" id="610380"/>
    <lineage>
        <taxon>Eukaryota</taxon>
        <taxon>Metazoa</taxon>
        <taxon>Ecdysozoa</taxon>
        <taxon>Arthropoda</taxon>
        <taxon>Hexapoda</taxon>
        <taxon>Insecta</taxon>
        <taxon>Pterygota</taxon>
        <taxon>Neoptera</taxon>
        <taxon>Endopterygota</taxon>
        <taxon>Hymenoptera</taxon>
        <taxon>Apocrita</taxon>
        <taxon>Aculeata</taxon>
        <taxon>Formicoidea</taxon>
        <taxon>Formicidae</taxon>
        <taxon>Ponerinae</taxon>
        <taxon>Ponerini</taxon>
        <taxon>Harpegnathos</taxon>
    </lineage>
</organism>
<dbReference type="FunCoup" id="E2BSJ4">
    <property type="interactions" value="1155"/>
</dbReference>
<comment type="subcellular location">
    <subcellularLocation>
        <location evidence="1">Nucleus</location>
    </subcellularLocation>
</comment>
<dbReference type="PANTHER" id="PTHR23061">
    <property type="entry name" value="DNA POLYMERASE 2 ALPHA 70 KDA SUBUNIT"/>
    <property type="match status" value="1"/>
</dbReference>
<dbReference type="Pfam" id="PF22062">
    <property type="entry name" value="OB_DPOA2"/>
    <property type="match status" value="1"/>
</dbReference>
<dbReference type="Proteomes" id="UP000008237">
    <property type="component" value="Unassembled WGS sequence"/>
</dbReference>
<dbReference type="STRING" id="610380.E2BSJ4"/>
<dbReference type="InterPro" id="IPR016722">
    <property type="entry name" value="DNA_pol_alpha_bsu"/>
</dbReference>
<gene>
    <name evidence="8" type="ORF">EAI_14124</name>
</gene>
<evidence type="ECO:0000256" key="5">
    <source>
        <dbReference type="ARBA" id="ARBA00023242"/>
    </source>
</evidence>
<protein>
    <recommendedName>
        <fullName evidence="3">DNA polymerase alpha subunit B</fullName>
    </recommendedName>
</protein>
<keyword evidence="5" id="KW-0539">Nucleus</keyword>
<name>E2BSJ4_HARSA</name>
<dbReference type="PANTHER" id="PTHR23061:SF12">
    <property type="entry name" value="DNA POLYMERASE ALPHA SUBUNIT B"/>
    <property type="match status" value="1"/>
</dbReference>
<feature type="domain" description="DNA polymerase alpha subunit B OB" evidence="7">
    <location>
        <begin position="124"/>
        <end position="202"/>
    </location>
</feature>
<evidence type="ECO:0000259" key="7">
    <source>
        <dbReference type="Pfam" id="PF22062"/>
    </source>
</evidence>
<evidence type="ECO:0000256" key="4">
    <source>
        <dbReference type="ARBA" id="ARBA00022705"/>
    </source>
</evidence>
<reference evidence="8 9" key="1">
    <citation type="journal article" date="2010" name="Science">
        <title>Genomic comparison of the ants Camponotus floridanus and Harpegnathos saltator.</title>
        <authorList>
            <person name="Bonasio R."/>
            <person name="Zhang G."/>
            <person name="Ye C."/>
            <person name="Mutti N.S."/>
            <person name="Fang X."/>
            <person name="Qin N."/>
            <person name="Donahue G."/>
            <person name="Yang P."/>
            <person name="Li Q."/>
            <person name="Li C."/>
            <person name="Zhang P."/>
            <person name="Huang Z."/>
            <person name="Berger S.L."/>
            <person name="Reinberg D."/>
            <person name="Wang J."/>
            <person name="Liebig J."/>
        </authorList>
    </citation>
    <scope>NUCLEOTIDE SEQUENCE [LARGE SCALE GENOMIC DNA]</scope>
    <source>
        <strain evidence="8 9">R22 G/1</strain>
    </source>
</reference>
<dbReference type="OMA" id="QQFDEMG"/>
<sequence>MSFRIPSEYIAHVYKRILAKSLYCCILKSAALSQRNATDKGKILLSTNEKKIAVSWKRTGNYDVEVTKSDEPHIPSDARYMYEILSKQGNLLTFVCRNLGNKLFKTWSATKGKDVSADLRYVKNVRSVNQTYFRTFGRISTNKQSANMVTLEGCTRRKGTSVADSIELDFRNVKHYSVFSGQIVAVEATNPVGDVLYVKEIFAKAYAPPACAPRIEANVNIFVAAGPFTASNNMHYQPLWDLMEKVASDEPHILVLVGPFLEYTHPEIQDGLVKDTHQELFEKTLTRIMESAKRSTQVVLVTSNRDAHHEPIFPTPQYTVFDKKLLQNYSNLKLMPDPCILDIFGLKIGVTSVDVIKHIGKEEISNISGMDRLSRLADHVLAQTCFYPVYPSSEDLNVDTELWEKYAFFDQQPHILILPSDMRCYCKVIHECVILNPERMHKNTYARLCVKPVFHGKWSSDNILCEIVKV</sequence>
<dbReference type="Pfam" id="PF04042">
    <property type="entry name" value="DNA_pol_E_B"/>
    <property type="match status" value="1"/>
</dbReference>
<dbReference type="AlphaFoldDB" id="E2BSJ4"/>
<dbReference type="GO" id="GO:0006270">
    <property type="term" value="P:DNA replication initiation"/>
    <property type="evidence" value="ECO:0007669"/>
    <property type="project" value="TreeGrafter"/>
</dbReference>
<dbReference type="GO" id="GO:0005658">
    <property type="term" value="C:alpha DNA polymerase:primase complex"/>
    <property type="evidence" value="ECO:0007669"/>
    <property type="project" value="TreeGrafter"/>
</dbReference>
<proteinExistence type="inferred from homology"/>
<comment type="similarity">
    <text evidence="2">Belongs to the DNA polymerase alpha subunit B family.</text>
</comment>
<evidence type="ECO:0000313" key="8">
    <source>
        <dbReference type="EMBL" id="EFN81327.1"/>
    </source>
</evidence>
<evidence type="ECO:0000256" key="2">
    <source>
        <dbReference type="ARBA" id="ARBA00007299"/>
    </source>
</evidence>
<dbReference type="Gene3D" id="3.60.21.60">
    <property type="match status" value="2"/>
</dbReference>
<evidence type="ECO:0000256" key="3">
    <source>
        <dbReference type="ARBA" id="ARBA00018596"/>
    </source>
</evidence>
<dbReference type="EMBL" id="GL450240">
    <property type="protein sequence ID" value="EFN81327.1"/>
    <property type="molecule type" value="Genomic_DNA"/>
</dbReference>
<dbReference type="OrthoDB" id="336885at2759"/>
<evidence type="ECO:0000259" key="6">
    <source>
        <dbReference type="Pfam" id="PF04042"/>
    </source>
</evidence>
<accession>E2BSJ4</accession>
<evidence type="ECO:0000313" key="9">
    <source>
        <dbReference type="Proteomes" id="UP000008237"/>
    </source>
</evidence>
<evidence type="ECO:0000256" key="1">
    <source>
        <dbReference type="ARBA" id="ARBA00004123"/>
    </source>
</evidence>
<dbReference type="GO" id="GO:0003677">
    <property type="term" value="F:DNA binding"/>
    <property type="evidence" value="ECO:0007669"/>
    <property type="project" value="InterPro"/>
</dbReference>
<keyword evidence="9" id="KW-1185">Reference proteome</keyword>
<dbReference type="InParanoid" id="E2BSJ4"/>